<dbReference type="EMBL" id="JAWWNJ010000110">
    <property type="protein sequence ID" value="KAK6992430.1"/>
    <property type="molecule type" value="Genomic_DNA"/>
</dbReference>
<gene>
    <name evidence="1" type="ORF">R3P38DRAFT_192679</name>
</gene>
<reference evidence="1 2" key="1">
    <citation type="journal article" date="2024" name="J Genomics">
        <title>Draft genome sequencing and assembly of Favolaschia claudopus CIRM-BRFM 2984 isolated from oak limbs.</title>
        <authorList>
            <person name="Navarro D."/>
            <person name="Drula E."/>
            <person name="Chaduli D."/>
            <person name="Cazenave R."/>
            <person name="Ahrendt S."/>
            <person name="Wang J."/>
            <person name="Lipzen A."/>
            <person name="Daum C."/>
            <person name="Barry K."/>
            <person name="Grigoriev I.V."/>
            <person name="Favel A."/>
            <person name="Rosso M.N."/>
            <person name="Martin F."/>
        </authorList>
    </citation>
    <scope>NUCLEOTIDE SEQUENCE [LARGE SCALE GENOMIC DNA]</scope>
    <source>
        <strain evidence="1 2">CIRM-BRFM 2984</strain>
    </source>
</reference>
<accession>A0AAV9ZU73</accession>
<organism evidence="1 2">
    <name type="scientific">Favolaschia claudopus</name>
    <dbReference type="NCBI Taxonomy" id="2862362"/>
    <lineage>
        <taxon>Eukaryota</taxon>
        <taxon>Fungi</taxon>
        <taxon>Dikarya</taxon>
        <taxon>Basidiomycota</taxon>
        <taxon>Agaricomycotina</taxon>
        <taxon>Agaricomycetes</taxon>
        <taxon>Agaricomycetidae</taxon>
        <taxon>Agaricales</taxon>
        <taxon>Marasmiineae</taxon>
        <taxon>Mycenaceae</taxon>
        <taxon>Favolaschia</taxon>
    </lineage>
</organism>
<proteinExistence type="predicted"/>
<dbReference type="Proteomes" id="UP001362999">
    <property type="component" value="Unassembled WGS sequence"/>
</dbReference>
<evidence type="ECO:0000313" key="1">
    <source>
        <dbReference type="EMBL" id="KAK6992430.1"/>
    </source>
</evidence>
<dbReference type="AlphaFoldDB" id="A0AAV9ZU73"/>
<sequence>MQNALRSRTSRVTLCLALLGRECQTSDWKSHKRACAAAPKWYDRHRKCQDGSKHEGRLELVTWDCPEEELGWDACFANESENLKKEFETEYGGDEKKFSVGLGQRNWTTCGRGPSRSKLEVGC</sequence>
<keyword evidence="2" id="KW-1185">Reference proteome</keyword>
<name>A0AAV9ZU73_9AGAR</name>
<protein>
    <submittedName>
        <fullName evidence="1">Uncharacterized protein</fullName>
    </submittedName>
</protein>
<comment type="caution">
    <text evidence="1">The sequence shown here is derived from an EMBL/GenBank/DDBJ whole genome shotgun (WGS) entry which is preliminary data.</text>
</comment>
<evidence type="ECO:0000313" key="2">
    <source>
        <dbReference type="Proteomes" id="UP001362999"/>
    </source>
</evidence>